<evidence type="ECO:0000256" key="8">
    <source>
        <dbReference type="ARBA" id="ARBA00022989"/>
    </source>
</evidence>
<evidence type="ECO:0000256" key="9">
    <source>
        <dbReference type="ARBA" id="ARBA00023012"/>
    </source>
</evidence>
<dbReference type="InterPro" id="IPR003660">
    <property type="entry name" value="HAMP_dom"/>
</dbReference>
<keyword evidence="7 14" id="KW-0418">Kinase</keyword>
<dbReference type="Proteomes" id="UP000253782">
    <property type="component" value="Unassembled WGS sequence"/>
</dbReference>
<dbReference type="PROSITE" id="PS50109">
    <property type="entry name" value="HIS_KIN"/>
    <property type="match status" value="1"/>
</dbReference>
<proteinExistence type="predicted"/>
<organism evidence="14 15">
    <name type="scientific">Dyella tabacisoli</name>
    <dbReference type="NCBI Taxonomy" id="2282381"/>
    <lineage>
        <taxon>Bacteria</taxon>
        <taxon>Pseudomonadati</taxon>
        <taxon>Pseudomonadota</taxon>
        <taxon>Gammaproteobacteria</taxon>
        <taxon>Lysobacterales</taxon>
        <taxon>Rhodanobacteraceae</taxon>
        <taxon>Dyella</taxon>
    </lineage>
</organism>
<evidence type="ECO:0000256" key="1">
    <source>
        <dbReference type="ARBA" id="ARBA00000085"/>
    </source>
</evidence>
<dbReference type="AlphaFoldDB" id="A0A369URV2"/>
<dbReference type="PRINTS" id="PR00344">
    <property type="entry name" value="BCTRLSENSOR"/>
</dbReference>
<dbReference type="SUPFAM" id="SSF158472">
    <property type="entry name" value="HAMP domain-like"/>
    <property type="match status" value="1"/>
</dbReference>
<feature type="domain" description="Histidine kinase" evidence="12">
    <location>
        <begin position="240"/>
        <end position="458"/>
    </location>
</feature>
<evidence type="ECO:0000256" key="5">
    <source>
        <dbReference type="ARBA" id="ARBA00022679"/>
    </source>
</evidence>
<dbReference type="SUPFAM" id="SSF47384">
    <property type="entry name" value="Homodimeric domain of signal transducing histidine kinase"/>
    <property type="match status" value="1"/>
</dbReference>
<evidence type="ECO:0000256" key="4">
    <source>
        <dbReference type="ARBA" id="ARBA00022553"/>
    </source>
</evidence>
<dbReference type="InterPro" id="IPR005467">
    <property type="entry name" value="His_kinase_dom"/>
</dbReference>
<dbReference type="CDD" id="cd06225">
    <property type="entry name" value="HAMP"/>
    <property type="match status" value="1"/>
</dbReference>
<dbReference type="Gene3D" id="1.10.287.130">
    <property type="match status" value="1"/>
</dbReference>
<dbReference type="PROSITE" id="PS50885">
    <property type="entry name" value="HAMP"/>
    <property type="match status" value="1"/>
</dbReference>
<evidence type="ECO:0000256" key="10">
    <source>
        <dbReference type="ARBA" id="ARBA00023136"/>
    </source>
</evidence>
<dbReference type="Gene3D" id="3.30.565.10">
    <property type="entry name" value="Histidine kinase-like ATPase, C-terminal domain"/>
    <property type="match status" value="1"/>
</dbReference>
<comment type="subcellular location">
    <subcellularLocation>
        <location evidence="2">Membrane</location>
    </subcellularLocation>
</comment>
<evidence type="ECO:0000259" key="13">
    <source>
        <dbReference type="PROSITE" id="PS50885"/>
    </source>
</evidence>
<dbReference type="SMART" id="SM00387">
    <property type="entry name" value="HATPase_c"/>
    <property type="match status" value="1"/>
</dbReference>
<evidence type="ECO:0000313" key="14">
    <source>
        <dbReference type="EMBL" id="RDD83396.1"/>
    </source>
</evidence>
<dbReference type="SUPFAM" id="SSF55874">
    <property type="entry name" value="ATPase domain of HSP90 chaperone/DNA topoisomerase II/histidine kinase"/>
    <property type="match status" value="1"/>
</dbReference>
<feature type="transmembrane region" description="Helical" evidence="11">
    <location>
        <begin position="16"/>
        <end position="40"/>
    </location>
</feature>
<keyword evidence="8 11" id="KW-1133">Transmembrane helix</keyword>
<dbReference type="GO" id="GO:0000155">
    <property type="term" value="F:phosphorelay sensor kinase activity"/>
    <property type="evidence" value="ECO:0007669"/>
    <property type="project" value="InterPro"/>
</dbReference>
<dbReference type="InterPro" id="IPR036097">
    <property type="entry name" value="HisK_dim/P_sf"/>
</dbReference>
<evidence type="ECO:0000256" key="3">
    <source>
        <dbReference type="ARBA" id="ARBA00012438"/>
    </source>
</evidence>
<sequence>MASFRHSVVFRMTAGYGLLLLISVALISTVFYVGTAGLLARNIDKQLTSISRHLIQVRQQEGPQALERDIHALLTDNQDVDTEVYLLIDPSGRKIAGNLTAWPTLPTANDQLVKQQVKRLGRDSISRLLSYRFQDGTTLVVGRDLQDQHDLERMVLVALSLGGVMALVLAAAGAWLFRAQLQKQLMAIHRTTTEIAAGHLDRRIEVGKSQDEFAIVAHDVNIMLEEIERLMDTARDVSNAIAHDLRTPLGRIRGSLEDALRPHHPADKLPYSAQYAIDEIDALIVVFDKLLQIAEAESGVRRQPFDQLPLREVASDLVELYQPAAENQGVALSLLVEGEPVVNADRDLIAGVLANLLDNALKYAGHGAQVQVRIECDPAQGRPPEARIVVRDYGPGIPADALERATERFFRADTSRSLRGNGLGLSIVAASVALHRGRLTLENAHPGLRVTIALPACRLG</sequence>
<gene>
    <name evidence="14" type="ORF">DVJ77_02090</name>
</gene>
<dbReference type="OrthoDB" id="9809766at2"/>
<dbReference type="SMART" id="SM00304">
    <property type="entry name" value="HAMP"/>
    <property type="match status" value="1"/>
</dbReference>
<dbReference type="InterPro" id="IPR004358">
    <property type="entry name" value="Sig_transdc_His_kin-like_C"/>
</dbReference>
<dbReference type="InterPro" id="IPR036890">
    <property type="entry name" value="HATPase_C_sf"/>
</dbReference>
<feature type="domain" description="HAMP" evidence="13">
    <location>
        <begin position="179"/>
        <end position="232"/>
    </location>
</feature>
<dbReference type="SMART" id="SM00388">
    <property type="entry name" value="HisKA"/>
    <property type="match status" value="1"/>
</dbReference>
<dbReference type="InterPro" id="IPR003661">
    <property type="entry name" value="HisK_dim/P_dom"/>
</dbReference>
<dbReference type="Pfam" id="PF00672">
    <property type="entry name" value="HAMP"/>
    <property type="match status" value="1"/>
</dbReference>
<keyword evidence="5" id="KW-0808">Transferase</keyword>
<dbReference type="InterPro" id="IPR050428">
    <property type="entry name" value="TCS_sensor_his_kinase"/>
</dbReference>
<dbReference type="Pfam" id="PF02518">
    <property type="entry name" value="HATPase_c"/>
    <property type="match status" value="1"/>
</dbReference>
<dbReference type="EMBL" id="QQAH01000001">
    <property type="protein sequence ID" value="RDD83396.1"/>
    <property type="molecule type" value="Genomic_DNA"/>
</dbReference>
<evidence type="ECO:0000259" key="12">
    <source>
        <dbReference type="PROSITE" id="PS50109"/>
    </source>
</evidence>
<dbReference type="Pfam" id="PF00512">
    <property type="entry name" value="HisKA"/>
    <property type="match status" value="1"/>
</dbReference>
<evidence type="ECO:0000256" key="11">
    <source>
        <dbReference type="SAM" id="Phobius"/>
    </source>
</evidence>
<evidence type="ECO:0000256" key="2">
    <source>
        <dbReference type="ARBA" id="ARBA00004370"/>
    </source>
</evidence>
<dbReference type="PANTHER" id="PTHR45436:SF8">
    <property type="entry name" value="HISTIDINE KINASE"/>
    <property type="match status" value="1"/>
</dbReference>
<protein>
    <recommendedName>
        <fullName evidence="3">histidine kinase</fullName>
        <ecNumber evidence="3">2.7.13.3</ecNumber>
    </recommendedName>
</protein>
<keyword evidence="6 11" id="KW-0812">Transmembrane</keyword>
<dbReference type="PANTHER" id="PTHR45436">
    <property type="entry name" value="SENSOR HISTIDINE KINASE YKOH"/>
    <property type="match status" value="1"/>
</dbReference>
<dbReference type="EC" id="2.7.13.3" evidence="3"/>
<accession>A0A369URV2</accession>
<feature type="transmembrane region" description="Helical" evidence="11">
    <location>
        <begin position="155"/>
        <end position="177"/>
    </location>
</feature>
<keyword evidence="10 11" id="KW-0472">Membrane</keyword>
<comment type="caution">
    <text evidence="14">The sequence shown here is derived from an EMBL/GenBank/DDBJ whole genome shotgun (WGS) entry which is preliminary data.</text>
</comment>
<name>A0A369URV2_9GAMM</name>
<dbReference type="RefSeq" id="WP_114843788.1">
    <property type="nucleotide sequence ID" value="NZ_JBHSPE010000001.1"/>
</dbReference>
<evidence type="ECO:0000256" key="7">
    <source>
        <dbReference type="ARBA" id="ARBA00022777"/>
    </source>
</evidence>
<reference evidence="14 15" key="1">
    <citation type="submission" date="2018-07" db="EMBL/GenBank/DDBJ databases">
        <title>Dyella tabacisoli L4-6T, whole genome shotgun sequence.</title>
        <authorList>
            <person name="Zhou X.-K."/>
            <person name="Li W.-J."/>
            <person name="Duan Y.-Q."/>
        </authorList>
    </citation>
    <scope>NUCLEOTIDE SEQUENCE [LARGE SCALE GENOMIC DNA]</scope>
    <source>
        <strain evidence="14 15">L4-6</strain>
    </source>
</reference>
<evidence type="ECO:0000313" key="15">
    <source>
        <dbReference type="Proteomes" id="UP000253782"/>
    </source>
</evidence>
<keyword evidence="4" id="KW-0597">Phosphoprotein</keyword>
<dbReference type="CDD" id="cd00075">
    <property type="entry name" value="HATPase"/>
    <property type="match status" value="1"/>
</dbReference>
<dbReference type="InterPro" id="IPR003594">
    <property type="entry name" value="HATPase_dom"/>
</dbReference>
<keyword evidence="15" id="KW-1185">Reference proteome</keyword>
<dbReference type="GO" id="GO:0005886">
    <property type="term" value="C:plasma membrane"/>
    <property type="evidence" value="ECO:0007669"/>
    <property type="project" value="TreeGrafter"/>
</dbReference>
<dbReference type="CDD" id="cd00082">
    <property type="entry name" value="HisKA"/>
    <property type="match status" value="1"/>
</dbReference>
<keyword evidence="9" id="KW-0902">Two-component regulatory system</keyword>
<evidence type="ECO:0000256" key="6">
    <source>
        <dbReference type="ARBA" id="ARBA00022692"/>
    </source>
</evidence>
<comment type="catalytic activity">
    <reaction evidence="1">
        <text>ATP + protein L-histidine = ADP + protein N-phospho-L-histidine.</text>
        <dbReference type="EC" id="2.7.13.3"/>
    </reaction>
</comment>